<dbReference type="EMBL" id="CP035758">
    <property type="protein sequence ID" value="QBD79668.1"/>
    <property type="molecule type" value="Genomic_DNA"/>
</dbReference>
<dbReference type="AlphaFoldDB" id="A0A4P6JVG8"/>
<proteinExistence type="predicted"/>
<feature type="signal peptide" evidence="1">
    <location>
        <begin position="1"/>
        <end position="28"/>
    </location>
</feature>
<keyword evidence="1" id="KW-0732">Signal</keyword>
<dbReference type="RefSeq" id="WP_129890734.1">
    <property type="nucleotide sequence ID" value="NZ_CP035758.1"/>
</dbReference>
<sequence length="118" mass="12447">MNRRTKLLGAMLFALVLLTSLGIASASAHTFPALQPSAASAPSLAPDEASVELADGSVTHLSWGRPTYINHVVKICTGSQTKARFRLSTGTRFIDPDTCQSFADQSGFVQALQASPQA</sequence>
<evidence type="ECO:0000313" key="3">
    <source>
        <dbReference type="Proteomes" id="UP000290365"/>
    </source>
</evidence>
<dbReference type="Proteomes" id="UP000290365">
    <property type="component" value="Chromosome"/>
</dbReference>
<accession>A0A4P6JVG8</accession>
<reference evidence="2 3" key="1">
    <citation type="submission" date="2019-01" db="EMBL/GenBank/DDBJ databases">
        <title>Ktedonosporobacter rubrisoli SCAWS-G2.</title>
        <authorList>
            <person name="Huang Y."/>
            <person name="Yan B."/>
        </authorList>
    </citation>
    <scope>NUCLEOTIDE SEQUENCE [LARGE SCALE GENOMIC DNA]</scope>
    <source>
        <strain evidence="2 3">SCAWS-G2</strain>
    </source>
</reference>
<dbReference type="KEGG" id="kbs:EPA93_28295"/>
<gene>
    <name evidence="2" type="ORF">EPA93_28295</name>
</gene>
<keyword evidence="3" id="KW-1185">Reference proteome</keyword>
<evidence type="ECO:0000313" key="2">
    <source>
        <dbReference type="EMBL" id="QBD79668.1"/>
    </source>
</evidence>
<feature type="chain" id="PRO_5020535919" evidence="1">
    <location>
        <begin position="29"/>
        <end position="118"/>
    </location>
</feature>
<protein>
    <submittedName>
        <fullName evidence="2">Uncharacterized protein</fullName>
    </submittedName>
</protein>
<name>A0A4P6JVG8_KTERU</name>
<organism evidence="2 3">
    <name type="scientific">Ktedonosporobacter rubrisoli</name>
    <dbReference type="NCBI Taxonomy" id="2509675"/>
    <lineage>
        <taxon>Bacteria</taxon>
        <taxon>Bacillati</taxon>
        <taxon>Chloroflexota</taxon>
        <taxon>Ktedonobacteria</taxon>
        <taxon>Ktedonobacterales</taxon>
        <taxon>Ktedonosporobacteraceae</taxon>
        <taxon>Ktedonosporobacter</taxon>
    </lineage>
</organism>
<evidence type="ECO:0000256" key="1">
    <source>
        <dbReference type="SAM" id="SignalP"/>
    </source>
</evidence>